<dbReference type="AlphaFoldDB" id="A0AA97NMB1"/>
<name>A0AA97NMB1_PYRO3</name>
<organism evidence="4">
    <name type="scientific">Pyricularia oryzae (strain Y34)</name>
    <name type="common">Rice blast fungus</name>
    <name type="synonym">Magnaporthe oryzae</name>
    <dbReference type="NCBI Taxonomy" id="1143189"/>
    <lineage>
        <taxon>Eukaryota</taxon>
        <taxon>Fungi</taxon>
        <taxon>Dikarya</taxon>
        <taxon>Ascomycota</taxon>
        <taxon>Pezizomycotina</taxon>
        <taxon>Sordariomycetes</taxon>
        <taxon>Sordariomycetidae</taxon>
        <taxon>Magnaporthales</taxon>
        <taxon>Pyriculariaceae</taxon>
        <taxon>Pyricularia</taxon>
    </lineage>
</organism>
<gene>
    <name evidence="4" type="ORF">OOU_Y34scaffold01055g2</name>
</gene>
<reference evidence="4" key="1">
    <citation type="journal article" date="2012" name="PLoS Genet.">
        <title>Comparative analysis of the genomes of two field isolates of the rice blast fungus Magnaporthe oryzae.</title>
        <authorList>
            <person name="Xue M."/>
            <person name="Yang J."/>
            <person name="Li Z."/>
            <person name="Hu S."/>
            <person name="Yao N."/>
            <person name="Dean R.A."/>
            <person name="Zhao W."/>
            <person name="Shen M."/>
            <person name="Zhang H."/>
            <person name="Li C."/>
            <person name="Liu L."/>
            <person name="Cao L."/>
            <person name="Xu X."/>
            <person name="Xing Y."/>
            <person name="Hsiang T."/>
            <person name="Zhang Z."/>
            <person name="Xu J.R."/>
            <person name="Peng Y.L."/>
        </authorList>
    </citation>
    <scope>NUCLEOTIDE SEQUENCE</scope>
    <source>
        <strain evidence="4">Y34</strain>
    </source>
</reference>
<sequence>MFRSRDAGRSWQELGVIIDGPPKDWSVTGFRDPYVFPSPGLDAIRGVGPHYYLTLGSGLKGPNVPDEFPDDARPGLLGSRIALYTAPASDLTKWTFVGPIWESAPNASLGNPDITGGYGYNFETSGIFDLPTNRNGGGKGPQAWFAIMGTEGGNTTLHPDKHWAVWSRGDISTSRGGSVKLTPSSSGALDWGIAYSHTSFVDQRKGNGNRRIMWGWADDDVYRPPYSKFEWHYHVLKAFGYSGVMGMPIELFVKNTPGLQKHKYIDGNEWIPDARNAYTAETLGIRPLPDVVKQLISGAKQQTSNVGNLQPGTGPKKIFNHVGDSWMMTATLGPVQRAAGIIIAQSPDNAEYTKIIYDAQARQIRVLRENSTLLKGVFKTNTLTGYFAPYTFANGTTEDIKFTLLFDKSLLEIFVNDRFALTTRIYPVRPDSTGISYFAADSHGNGYVDNASVAPWKQATVWMGLKNAWPKRPDNSSSKLVWDSPEQTGGYKWWSGW</sequence>
<dbReference type="SMART" id="SM00640">
    <property type="entry name" value="Glyco_32"/>
    <property type="match status" value="1"/>
</dbReference>
<dbReference type="Gene3D" id="2.60.120.560">
    <property type="entry name" value="Exo-inulinase, domain 1"/>
    <property type="match status" value="1"/>
</dbReference>
<dbReference type="SUPFAM" id="SSF49899">
    <property type="entry name" value="Concanavalin A-like lectins/glucanases"/>
    <property type="match status" value="1"/>
</dbReference>
<keyword evidence="2" id="KW-0326">Glycosidase</keyword>
<dbReference type="Pfam" id="PF08244">
    <property type="entry name" value="Glyco_hydro_32C"/>
    <property type="match status" value="1"/>
</dbReference>
<protein>
    <recommendedName>
        <fullName evidence="3">Glycosyl hydrolase family 32 C-terminal domain-containing protein</fullName>
    </recommendedName>
</protein>
<dbReference type="GO" id="GO:0005737">
    <property type="term" value="C:cytoplasm"/>
    <property type="evidence" value="ECO:0007669"/>
    <property type="project" value="TreeGrafter"/>
</dbReference>
<evidence type="ECO:0000313" key="4">
    <source>
        <dbReference type="EMBL" id="ELQ32741.1"/>
    </source>
</evidence>
<feature type="domain" description="Glycosyl hydrolase family 32 C-terminal" evidence="3">
    <location>
        <begin position="301"/>
        <end position="452"/>
    </location>
</feature>
<dbReference type="InterPro" id="IPR001362">
    <property type="entry name" value="Glyco_hydro_32"/>
</dbReference>
<proteinExistence type="predicted"/>
<dbReference type="InterPro" id="IPR013320">
    <property type="entry name" value="ConA-like_dom_sf"/>
</dbReference>
<dbReference type="GO" id="GO:0005987">
    <property type="term" value="P:sucrose catabolic process"/>
    <property type="evidence" value="ECO:0007669"/>
    <property type="project" value="TreeGrafter"/>
</dbReference>
<dbReference type="Gene3D" id="2.115.10.20">
    <property type="entry name" value="Glycosyl hydrolase domain, family 43"/>
    <property type="match status" value="1"/>
</dbReference>
<dbReference type="GO" id="GO:0004575">
    <property type="term" value="F:sucrose alpha-glucosidase activity"/>
    <property type="evidence" value="ECO:0007669"/>
    <property type="project" value="TreeGrafter"/>
</dbReference>
<dbReference type="InterPro" id="IPR023296">
    <property type="entry name" value="Glyco_hydro_beta-prop_sf"/>
</dbReference>
<dbReference type="PANTHER" id="PTHR42800">
    <property type="entry name" value="EXOINULINASE INUD (AFU_ORTHOLOGUE AFUA_5G00480)"/>
    <property type="match status" value="1"/>
</dbReference>
<dbReference type="EMBL" id="JH792993">
    <property type="protein sequence ID" value="ELQ32741.1"/>
    <property type="molecule type" value="Genomic_DNA"/>
</dbReference>
<keyword evidence="1" id="KW-0378">Hydrolase</keyword>
<evidence type="ECO:0000256" key="2">
    <source>
        <dbReference type="ARBA" id="ARBA00023295"/>
    </source>
</evidence>
<dbReference type="Proteomes" id="UP000011086">
    <property type="component" value="Unassembled WGS sequence"/>
</dbReference>
<dbReference type="SUPFAM" id="SSF75005">
    <property type="entry name" value="Arabinanase/levansucrase/invertase"/>
    <property type="match status" value="1"/>
</dbReference>
<dbReference type="PANTHER" id="PTHR42800:SF3">
    <property type="entry name" value="GLYCOSYL HYDROLASE FAMILY 32 N-TERMINAL DOMAIN-CONTAINING PROTEIN"/>
    <property type="match status" value="1"/>
</dbReference>
<dbReference type="InterPro" id="IPR013189">
    <property type="entry name" value="Glyco_hydro_32_C"/>
</dbReference>
<evidence type="ECO:0000256" key="1">
    <source>
        <dbReference type="ARBA" id="ARBA00022801"/>
    </source>
</evidence>
<accession>A0AA97NMB1</accession>
<evidence type="ECO:0000259" key="3">
    <source>
        <dbReference type="Pfam" id="PF08244"/>
    </source>
</evidence>